<evidence type="ECO:0000313" key="2">
    <source>
        <dbReference type="Proteomes" id="UP000241538"/>
    </source>
</evidence>
<reference evidence="1 2" key="1">
    <citation type="journal article" date="2018" name="Int J Genomics">
        <title>Comparative Genomics Analysis of Plasmid pPV989-94 from a Clinical Isolate of Pantoea vagans PV989.</title>
        <authorList>
            <person name="Xu L."/>
            <person name="Yin M."/>
            <person name="Zhu T."/>
            <person name="Lu J."/>
            <person name="Bao Q."/>
        </authorList>
    </citation>
    <scope>NUCLEOTIDE SEQUENCE [LARGE SCALE GENOMIC DNA]</scope>
    <source>
        <strain evidence="1 2">PV989</strain>
    </source>
</reference>
<dbReference type="Proteomes" id="UP000241538">
    <property type="component" value="Plasmid pPV989-167"/>
</dbReference>
<dbReference type="RefSeq" id="WP_033785210.1">
    <property type="nucleotide sequence ID" value="NZ_CP028351.1"/>
</dbReference>
<dbReference type="AlphaFoldDB" id="A0AAN1NV60"/>
<dbReference type="EMBL" id="CP028351">
    <property type="protein sequence ID" value="AVV39919.1"/>
    <property type="molecule type" value="Genomic_DNA"/>
</dbReference>
<keyword evidence="1" id="KW-0614">Plasmid</keyword>
<sequence length="81" mass="8907">MSATETSASGKNVAELVGILEKQASNRADANWHNGLKSSTRIALEKINHAVEAKWIGAEEVLNLKQCVYSIQDELIELALW</sequence>
<proteinExistence type="predicted"/>
<protein>
    <submittedName>
        <fullName evidence="1">Uncharacterized protein</fullName>
    </submittedName>
</protein>
<evidence type="ECO:0000313" key="1">
    <source>
        <dbReference type="EMBL" id="AVV39919.1"/>
    </source>
</evidence>
<organism evidence="1 2">
    <name type="scientific">Pantoea vagans</name>
    <dbReference type="NCBI Taxonomy" id="470934"/>
    <lineage>
        <taxon>Bacteria</taxon>
        <taxon>Pseudomonadati</taxon>
        <taxon>Pseudomonadota</taxon>
        <taxon>Gammaproteobacteria</taxon>
        <taxon>Enterobacterales</taxon>
        <taxon>Erwiniaceae</taxon>
        <taxon>Pantoea</taxon>
    </lineage>
</organism>
<name>A0AAN1NV60_9GAMM</name>
<gene>
    <name evidence="1" type="ORF">C9381_22070</name>
</gene>
<accession>A0AAN1NV60</accession>
<geneLocation type="plasmid" evidence="2">
    <name>ppv989-167</name>
</geneLocation>